<name>A0ABT5VK77_9BACI</name>
<protein>
    <submittedName>
        <fullName evidence="2">Cupin domain-containing protein</fullName>
    </submittedName>
</protein>
<dbReference type="Gene3D" id="2.60.120.10">
    <property type="entry name" value="Jelly Rolls"/>
    <property type="match status" value="1"/>
</dbReference>
<proteinExistence type="predicted"/>
<dbReference type="InterPro" id="IPR014710">
    <property type="entry name" value="RmlC-like_jellyroll"/>
</dbReference>
<accession>A0ABT5VK77</accession>
<evidence type="ECO:0000259" key="1">
    <source>
        <dbReference type="Pfam" id="PF07883"/>
    </source>
</evidence>
<gene>
    <name evidence="2" type="ORF">N7Z68_17465</name>
</gene>
<dbReference type="InterPro" id="IPR053146">
    <property type="entry name" value="QDO-like"/>
</dbReference>
<dbReference type="Proteomes" id="UP001148125">
    <property type="component" value="Unassembled WGS sequence"/>
</dbReference>
<dbReference type="PANTHER" id="PTHR36440">
    <property type="entry name" value="PUTATIVE (AFU_ORTHOLOGUE AFUA_8G07350)-RELATED"/>
    <property type="match status" value="1"/>
</dbReference>
<organism evidence="2 3">
    <name type="scientific">Alkalihalobacterium chitinilyticum</name>
    <dbReference type="NCBI Taxonomy" id="2980103"/>
    <lineage>
        <taxon>Bacteria</taxon>
        <taxon>Bacillati</taxon>
        <taxon>Bacillota</taxon>
        <taxon>Bacilli</taxon>
        <taxon>Bacillales</taxon>
        <taxon>Bacillaceae</taxon>
        <taxon>Alkalihalobacterium</taxon>
    </lineage>
</organism>
<dbReference type="PANTHER" id="PTHR36440:SF1">
    <property type="entry name" value="PUTATIVE (AFU_ORTHOLOGUE AFUA_8G07350)-RELATED"/>
    <property type="match status" value="1"/>
</dbReference>
<dbReference type="RefSeq" id="WP_275119756.1">
    <property type="nucleotide sequence ID" value="NZ_JAOTPO010000013.1"/>
</dbReference>
<dbReference type="EMBL" id="JAOTPO010000013">
    <property type="protein sequence ID" value="MDE5415152.1"/>
    <property type="molecule type" value="Genomic_DNA"/>
</dbReference>
<keyword evidence="3" id="KW-1185">Reference proteome</keyword>
<evidence type="ECO:0000313" key="3">
    <source>
        <dbReference type="Proteomes" id="UP001148125"/>
    </source>
</evidence>
<sequence>MSTTERTIVHGITGEEITFVESCHETNQEYLFIRVKLPPEGEGPPLHYHLAFEETFEVEKGELMVTVREEEIKLTPGDRVTVPVGVNHRFTNTSNEPVTFTVRLTPGHQFEESMRIGYGLIEDRKVNEKGLPKNMIHTALILKMQDTYICEIPKAVQYLLFNNLANLGRWFGVEKSLKNKYLPDYLQGK</sequence>
<evidence type="ECO:0000313" key="2">
    <source>
        <dbReference type="EMBL" id="MDE5415152.1"/>
    </source>
</evidence>
<dbReference type="InterPro" id="IPR011051">
    <property type="entry name" value="RmlC_Cupin_sf"/>
</dbReference>
<dbReference type="SUPFAM" id="SSF51182">
    <property type="entry name" value="RmlC-like cupins"/>
    <property type="match status" value="1"/>
</dbReference>
<dbReference type="Pfam" id="PF07883">
    <property type="entry name" value="Cupin_2"/>
    <property type="match status" value="1"/>
</dbReference>
<comment type="caution">
    <text evidence="2">The sequence shown here is derived from an EMBL/GenBank/DDBJ whole genome shotgun (WGS) entry which is preliminary data.</text>
</comment>
<dbReference type="InterPro" id="IPR013096">
    <property type="entry name" value="Cupin_2"/>
</dbReference>
<feature type="domain" description="Cupin type-2" evidence="1">
    <location>
        <begin position="34"/>
        <end position="101"/>
    </location>
</feature>
<reference evidence="2" key="1">
    <citation type="submission" date="2024-05" db="EMBL/GenBank/DDBJ databases">
        <title>Alkalihalobacillus sp. strain MEB203 novel alkaliphilic bacterium from Lonar Lake, India.</title>
        <authorList>
            <person name="Joshi A."/>
            <person name="Thite S."/>
            <person name="Mengade P."/>
        </authorList>
    </citation>
    <scope>NUCLEOTIDE SEQUENCE</scope>
    <source>
        <strain evidence="2">MEB 203</strain>
    </source>
</reference>